<dbReference type="EMBL" id="JAOYFB010000004">
    <property type="protein sequence ID" value="KAK4012728.1"/>
    <property type="molecule type" value="Genomic_DNA"/>
</dbReference>
<protein>
    <submittedName>
        <fullName evidence="1">Uncharacterized protein</fullName>
    </submittedName>
</protein>
<proteinExistence type="predicted"/>
<accession>A0ABQ9ZJ58</accession>
<name>A0ABQ9ZJ58_9CRUS</name>
<reference evidence="1 2" key="1">
    <citation type="journal article" date="2023" name="Nucleic Acids Res.">
        <title>The hologenome of Daphnia magna reveals possible DNA methylation and microbiome-mediated evolution of the host genome.</title>
        <authorList>
            <person name="Chaturvedi A."/>
            <person name="Li X."/>
            <person name="Dhandapani V."/>
            <person name="Marshall H."/>
            <person name="Kissane S."/>
            <person name="Cuenca-Cambronero M."/>
            <person name="Asole G."/>
            <person name="Calvet F."/>
            <person name="Ruiz-Romero M."/>
            <person name="Marangio P."/>
            <person name="Guigo R."/>
            <person name="Rago D."/>
            <person name="Mirbahai L."/>
            <person name="Eastwood N."/>
            <person name="Colbourne J.K."/>
            <person name="Zhou J."/>
            <person name="Mallon E."/>
            <person name="Orsini L."/>
        </authorList>
    </citation>
    <scope>NUCLEOTIDE SEQUENCE [LARGE SCALE GENOMIC DNA]</scope>
    <source>
        <strain evidence="1">LRV0_1</strain>
    </source>
</reference>
<gene>
    <name evidence="1" type="ORF">OUZ56_024964</name>
</gene>
<keyword evidence="2" id="KW-1185">Reference proteome</keyword>
<organism evidence="1 2">
    <name type="scientific">Daphnia magna</name>
    <dbReference type="NCBI Taxonomy" id="35525"/>
    <lineage>
        <taxon>Eukaryota</taxon>
        <taxon>Metazoa</taxon>
        <taxon>Ecdysozoa</taxon>
        <taxon>Arthropoda</taxon>
        <taxon>Crustacea</taxon>
        <taxon>Branchiopoda</taxon>
        <taxon>Diplostraca</taxon>
        <taxon>Cladocera</taxon>
        <taxon>Anomopoda</taxon>
        <taxon>Daphniidae</taxon>
        <taxon>Daphnia</taxon>
    </lineage>
</organism>
<dbReference type="Proteomes" id="UP001234178">
    <property type="component" value="Unassembled WGS sequence"/>
</dbReference>
<evidence type="ECO:0000313" key="1">
    <source>
        <dbReference type="EMBL" id="KAK4012728.1"/>
    </source>
</evidence>
<sequence length="86" mass="9872">MKVAVWIEPANESSSATVLPKKQTTNQLLLTLTWRNKLTLAKWMLVMQRWLNGNPRVFTTQFVNAESRGMVRPDFSPLDRPKSTVV</sequence>
<evidence type="ECO:0000313" key="2">
    <source>
        <dbReference type="Proteomes" id="UP001234178"/>
    </source>
</evidence>
<comment type="caution">
    <text evidence="1">The sequence shown here is derived from an EMBL/GenBank/DDBJ whole genome shotgun (WGS) entry which is preliminary data.</text>
</comment>